<dbReference type="Proteomes" id="UP000325315">
    <property type="component" value="Unassembled WGS sequence"/>
</dbReference>
<evidence type="ECO:0000313" key="1">
    <source>
        <dbReference type="EMBL" id="KAA3487486.1"/>
    </source>
</evidence>
<dbReference type="PANTHER" id="PTHR45835">
    <property type="entry name" value="YALI0A06105P"/>
    <property type="match status" value="1"/>
</dbReference>
<dbReference type="GO" id="GO:0003676">
    <property type="term" value="F:nucleic acid binding"/>
    <property type="evidence" value="ECO:0007669"/>
    <property type="project" value="InterPro"/>
</dbReference>
<dbReference type="InterPro" id="IPR036397">
    <property type="entry name" value="RNaseH_sf"/>
</dbReference>
<dbReference type="PANTHER" id="PTHR45835:SF99">
    <property type="entry name" value="CHROMO DOMAIN-CONTAINING PROTEIN-RELATED"/>
    <property type="match status" value="1"/>
</dbReference>
<sequence>MKHKIIEFVSRCLVKAEYQVPSILLQHVMIPEWKWERISMYFILGLPLTSKRKDYIWVIIDILTKSTHFLPVRSDYPLEKLAKLYSSIKLASYEALYGCKCKSLLYWFELNEKKLARRESILESLALEEIATFRKKRKTQSNIYRALDLMYEEEPVKILALEI</sequence>
<gene>
    <name evidence="1" type="ORF">EPI10_031306</name>
</gene>
<dbReference type="OrthoDB" id="1938712at2759"/>
<dbReference type="SUPFAM" id="SSF53098">
    <property type="entry name" value="Ribonuclease H-like"/>
    <property type="match status" value="1"/>
</dbReference>
<dbReference type="EMBL" id="SMMG02000001">
    <property type="protein sequence ID" value="KAA3487486.1"/>
    <property type="molecule type" value="Genomic_DNA"/>
</dbReference>
<keyword evidence="2" id="KW-1185">Reference proteome</keyword>
<dbReference type="InterPro" id="IPR012337">
    <property type="entry name" value="RNaseH-like_sf"/>
</dbReference>
<proteinExistence type="predicted"/>
<protein>
    <submittedName>
        <fullName evidence="1">Integrase</fullName>
    </submittedName>
</protein>
<name>A0A5B6X1D1_9ROSI</name>
<accession>A0A5B6X1D1</accession>
<comment type="caution">
    <text evidence="1">The sequence shown here is derived from an EMBL/GenBank/DDBJ whole genome shotgun (WGS) entry which is preliminary data.</text>
</comment>
<evidence type="ECO:0000313" key="2">
    <source>
        <dbReference type="Proteomes" id="UP000325315"/>
    </source>
</evidence>
<reference evidence="2" key="1">
    <citation type="journal article" date="2019" name="Plant Biotechnol. J.">
        <title>Genome sequencing of the Australian wild diploid species Gossypium australe highlights disease resistance and delayed gland morphogenesis.</title>
        <authorList>
            <person name="Cai Y."/>
            <person name="Cai X."/>
            <person name="Wang Q."/>
            <person name="Wang P."/>
            <person name="Zhang Y."/>
            <person name="Cai C."/>
            <person name="Xu Y."/>
            <person name="Wang K."/>
            <person name="Zhou Z."/>
            <person name="Wang C."/>
            <person name="Geng S."/>
            <person name="Li B."/>
            <person name="Dong Q."/>
            <person name="Hou Y."/>
            <person name="Wang H."/>
            <person name="Ai P."/>
            <person name="Liu Z."/>
            <person name="Yi F."/>
            <person name="Sun M."/>
            <person name="An G."/>
            <person name="Cheng J."/>
            <person name="Zhang Y."/>
            <person name="Shi Q."/>
            <person name="Xie Y."/>
            <person name="Shi X."/>
            <person name="Chang Y."/>
            <person name="Huang F."/>
            <person name="Chen Y."/>
            <person name="Hong S."/>
            <person name="Mi L."/>
            <person name="Sun Q."/>
            <person name="Zhang L."/>
            <person name="Zhou B."/>
            <person name="Peng R."/>
            <person name="Zhang X."/>
            <person name="Liu F."/>
        </authorList>
    </citation>
    <scope>NUCLEOTIDE SEQUENCE [LARGE SCALE GENOMIC DNA]</scope>
    <source>
        <strain evidence="2">cv. PA1801</strain>
    </source>
</reference>
<organism evidence="1 2">
    <name type="scientific">Gossypium australe</name>
    <dbReference type="NCBI Taxonomy" id="47621"/>
    <lineage>
        <taxon>Eukaryota</taxon>
        <taxon>Viridiplantae</taxon>
        <taxon>Streptophyta</taxon>
        <taxon>Embryophyta</taxon>
        <taxon>Tracheophyta</taxon>
        <taxon>Spermatophyta</taxon>
        <taxon>Magnoliopsida</taxon>
        <taxon>eudicotyledons</taxon>
        <taxon>Gunneridae</taxon>
        <taxon>Pentapetalae</taxon>
        <taxon>rosids</taxon>
        <taxon>malvids</taxon>
        <taxon>Malvales</taxon>
        <taxon>Malvaceae</taxon>
        <taxon>Malvoideae</taxon>
        <taxon>Gossypium</taxon>
    </lineage>
</organism>
<dbReference type="Gene3D" id="3.30.420.10">
    <property type="entry name" value="Ribonuclease H-like superfamily/Ribonuclease H"/>
    <property type="match status" value="1"/>
</dbReference>
<dbReference type="AlphaFoldDB" id="A0A5B6X1D1"/>